<dbReference type="EMBL" id="AP027729">
    <property type="protein sequence ID" value="BDZ41429.1"/>
    <property type="molecule type" value="Genomic_DNA"/>
</dbReference>
<dbReference type="PANTHER" id="PTHR34983:SF1">
    <property type="entry name" value="ARABINOGALACTAN ENDO-BETA-1,4-GALACTANASE A"/>
    <property type="match status" value="1"/>
</dbReference>
<evidence type="ECO:0000256" key="6">
    <source>
        <dbReference type="RuleBase" id="RU361192"/>
    </source>
</evidence>
<comment type="similarity">
    <text evidence="2 6">Belongs to the glycosyl hydrolase 53 family.</text>
</comment>
<feature type="domain" description="Chitin-binding type-3" evidence="7">
    <location>
        <begin position="247"/>
        <end position="291"/>
    </location>
</feature>
<evidence type="ECO:0000256" key="1">
    <source>
        <dbReference type="ARBA" id="ARBA00001695"/>
    </source>
</evidence>
<evidence type="ECO:0000313" key="9">
    <source>
        <dbReference type="Proteomes" id="UP001321475"/>
    </source>
</evidence>
<sequence length="344" mass="37214">MYEHTHEVLSALADAGITADYVQVGNEINPGMMAPYGQTWSFADDSGAHWDDLAAFLTAGYDAVKDVDASTQTILHLTNINNGIGSLTWWFDEVTARDVPFDVVGLSYYGYWHGSLGDLQDAVTTLSDRYDRDVVVVETAYPFTLEDDTDSSWENVIDRESELVQGYPATIAGQAAALRAVQDTVASAPGGRGIGSVYWEPAWTDAAGNGWDPEDPTSGNAWENQALFDFDGQLLAGASELAPDAADSAWSRAAVYDTGDVVLHDGAAYRAGWWTSGDVPGASPWSAWQSVAESDDEGSAAWSTTTVYDTGDVVSFDGAYWTARWWTRNQQPGSTPYGPWVRTP</sequence>
<dbReference type="InterPro" id="IPR036573">
    <property type="entry name" value="CBM_sf_5/12"/>
</dbReference>
<gene>
    <name evidence="8" type="ORF">GCM10025865_07280</name>
</gene>
<feature type="domain" description="Chitin-binding type-3" evidence="7">
    <location>
        <begin position="299"/>
        <end position="343"/>
    </location>
</feature>
<keyword evidence="4 6" id="KW-0378">Hydrolase</keyword>
<keyword evidence="5 6" id="KW-0326">Glycosidase</keyword>
<evidence type="ECO:0000256" key="2">
    <source>
        <dbReference type="ARBA" id="ARBA00010687"/>
    </source>
</evidence>
<comment type="catalytic activity">
    <reaction evidence="1 6">
        <text>The enzyme specifically hydrolyzes (1-&gt;4)-beta-D-galactosidic linkages in type I arabinogalactans.</text>
        <dbReference type="EC" id="3.2.1.89"/>
    </reaction>
</comment>
<evidence type="ECO:0000256" key="5">
    <source>
        <dbReference type="ARBA" id="ARBA00023295"/>
    </source>
</evidence>
<evidence type="ECO:0000256" key="3">
    <source>
        <dbReference type="ARBA" id="ARBA00012556"/>
    </source>
</evidence>
<dbReference type="SMART" id="SM00495">
    <property type="entry name" value="ChtBD3"/>
    <property type="match status" value="2"/>
</dbReference>
<evidence type="ECO:0000313" key="8">
    <source>
        <dbReference type="EMBL" id="BDZ41429.1"/>
    </source>
</evidence>
<proteinExistence type="inferred from homology"/>
<dbReference type="Gene3D" id="3.20.20.80">
    <property type="entry name" value="Glycosidases"/>
    <property type="match status" value="1"/>
</dbReference>
<dbReference type="InterPro" id="IPR011683">
    <property type="entry name" value="Glyco_hydro_53"/>
</dbReference>
<dbReference type="SUPFAM" id="SSF51055">
    <property type="entry name" value="Carbohydrate binding domain"/>
    <property type="match status" value="2"/>
</dbReference>
<keyword evidence="9" id="KW-1185">Reference proteome</keyword>
<dbReference type="InterPro" id="IPR017853">
    <property type="entry name" value="GH"/>
</dbReference>
<dbReference type="CDD" id="cd12215">
    <property type="entry name" value="ChiC_BD"/>
    <property type="match status" value="2"/>
</dbReference>
<dbReference type="SUPFAM" id="SSF51445">
    <property type="entry name" value="(Trans)glycosidases"/>
    <property type="match status" value="1"/>
</dbReference>
<dbReference type="Proteomes" id="UP001321475">
    <property type="component" value="Chromosome"/>
</dbReference>
<evidence type="ECO:0000256" key="4">
    <source>
        <dbReference type="ARBA" id="ARBA00022801"/>
    </source>
</evidence>
<dbReference type="EC" id="3.2.1.89" evidence="3 6"/>
<dbReference type="Pfam" id="PF02839">
    <property type="entry name" value="CBM_5_12"/>
    <property type="match status" value="2"/>
</dbReference>
<evidence type="ECO:0000259" key="7">
    <source>
        <dbReference type="SMART" id="SM00495"/>
    </source>
</evidence>
<protein>
    <recommendedName>
        <fullName evidence="3 6">Arabinogalactan endo-beta-1,4-galactanase</fullName>
        <ecNumber evidence="3 6">3.2.1.89</ecNumber>
    </recommendedName>
</protein>
<dbReference type="InterPro" id="IPR003610">
    <property type="entry name" value="CBM5/12"/>
</dbReference>
<organism evidence="8 9">
    <name type="scientific">Paraoerskovia sediminicola</name>
    <dbReference type="NCBI Taxonomy" id="1138587"/>
    <lineage>
        <taxon>Bacteria</taxon>
        <taxon>Bacillati</taxon>
        <taxon>Actinomycetota</taxon>
        <taxon>Actinomycetes</taxon>
        <taxon>Micrococcales</taxon>
        <taxon>Cellulomonadaceae</taxon>
        <taxon>Paraoerskovia</taxon>
    </lineage>
</organism>
<dbReference type="Pfam" id="PF07745">
    <property type="entry name" value="Glyco_hydro_53"/>
    <property type="match status" value="1"/>
</dbReference>
<dbReference type="Gene3D" id="2.10.10.20">
    <property type="entry name" value="Carbohydrate-binding module superfamily 5/12"/>
    <property type="match status" value="2"/>
</dbReference>
<reference evidence="9" key="1">
    <citation type="journal article" date="2019" name="Int. J. Syst. Evol. Microbiol.">
        <title>The Global Catalogue of Microorganisms (GCM) 10K type strain sequencing project: providing services to taxonomists for standard genome sequencing and annotation.</title>
        <authorList>
            <consortium name="The Broad Institute Genomics Platform"/>
            <consortium name="The Broad Institute Genome Sequencing Center for Infectious Disease"/>
            <person name="Wu L."/>
            <person name="Ma J."/>
        </authorList>
    </citation>
    <scope>NUCLEOTIDE SEQUENCE [LARGE SCALE GENOMIC DNA]</scope>
    <source>
        <strain evidence="9">NBRC 108565</strain>
    </source>
</reference>
<dbReference type="PANTHER" id="PTHR34983">
    <property type="entry name" value="ARABINOGALACTAN ENDO-BETA-1,4-GALACTANASE A"/>
    <property type="match status" value="1"/>
</dbReference>
<name>A0ABM8G081_9CELL</name>
<accession>A0ABM8G081</accession>